<feature type="region of interest" description="Disordered" evidence="4">
    <location>
        <begin position="1"/>
        <end position="48"/>
    </location>
</feature>
<keyword evidence="1" id="KW-0677">Repeat</keyword>
<name>A0A9W8NAI7_9PEZI</name>
<dbReference type="InterPro" id="IPR002110">
    <property type="entry name" value="Ankyrin_rpt"/>
</dbReference>
<evidence type="ECO:0008006" key="7">
    <source>
        <dbReference type="Google" id="ProtNLM"/>
    </source>
</evidence>
<evidence type="ECO:0000256" key="1">
    <source>
        <dbReference type="ARBA" id="ARBA00022737"/>
    </source>
</evidence>
<feature type="repeat" description="ANK" evidence="3">
    <location>
        <begin position="1416"/>
        <end position="1448"/>
    </location>
</feature>
<comment type="caution">
    <text evidence="5">The sequence shown here is derived from an EMBL/GenBank/DDBJ whole genome shotgun (WGS) entry which is preliminary data.</text>
</comment>
<dbReference type="PROSITE" id="PS50088">
    <property type="entry name" value="ANK_REPEAT"/>
    <property type="match status" value="1"/>
</dbReference>
<organism evidence="5 6">
    <name type="scientific">Xylaria arbuscula</name>
    <dbReference type="NCBI Taxonomy" id="114810"/>
    <lineage>
        <taxon>Eukaryota</taxon>
        <taxon>Fungi</taxon>
        <taxon>Dikarya</taxon>
        <taxon>Ascomycota</taxon>
        <taxon>Pezizomycotina</taxon>
        <taxon>Sordariomycetes</taxon>
        <taxon>Xylariomycetidae</taxon>
        <taxon>Xylariales</taxon>
        <taxon>Xylariaceae</taxon>
        <taxon>Xylaria</taxon>
    </lineage>
</organism>
<evidence type="ECO:0000313" key="5">
    <source>
        <dbReference type="EMBL" id="KAJ3565594.1"/>
    </source>
</evidence>
<evidence type="ECO:0000256" key="4">
    <source>
        <dbReference type="SAM" id="MobiDB-lite"/>
    </source>
</evidence>
<dbReference type="InterPro" id="IPR036770">
    <property type="entry name" value="Ankyrin_rpt-contain_sf"/>
</dbReference>
<dbReference type="SMART" id="SM00248">
    <property type="entry name" value="ANK"/>
    <property type="match status" value="18"/>
</dbReference>
<dbReference type="PROSITE" id="PS50297">
    <property type="entry name" value="ANK_REP_REGION"/>
    <property type="match status" value="1"/>
</dbReference>
<protein>
    <recommendedName>
        <fullName evidence="7">Ankyrin repeat containing protein</fullName>
    </recommendedName>
</protein>
<accession>A0A9W8NAI7</accession>
<keyword evidence="6" id="KW-1185">Reference proteome</keyword>
<dbReference type="Gene3D" id="1.25.40.20">
    <property type="entry name" value="Ankyrin repeat-containing domain"/>
    <property type="match status" value="6"/>
</dbReference>
<evidence type="ECO:0000256" key="3">
    <source>
        <dbReference type="PROSITE-ProRule" id="PRU00023"/>
    </source>
</evidence>
<evidence type="ECO:0000313" key="6">
    <source>
        <dbReference type="Proteomes" id="UP001148614"/>
    </source>
</evidence>
<dbReference type="SUPFAM" id="SSF48403">
    <property type="entry name" value="Ankyrin repeat"/>
    <property type="match status" value="4"/>
</dbReference>
<reference evidence="5" key="1">
    <citation type="submission" date="2022-07" db="EMBL/GenBank/DDBJ databases">
        <title>Genome Sequence of Xylaria arbuscula.</title>
        <authorList>
            <person name="Buettner E."/>
        </authorList>
    </citation>
    <scope>NUCLEOTIDE SEQUENCE</scope>
    <source>
        <strain evidence="5">VT107</strain>
    </source>
</reference>
<dbReference type="InterPro" id="IPR050745">
    <property type="entry name" value="Multifunctional_regulatory"/>
</dbReference>
<gene>
    <name evidence="5" type="ORF">NPX13_g7447</name>
</gene>
<dbReference type="EMBL" id="JANPWZ010001467">
    <property type="protein sequence ID" value="KAJ3565594.1"/>
    <property type="molecule type" value="Genomic_DNA"/>
</dbReference>
<evidence type="ECO:0000256" key="2">
    <source>
        <dbReference type="ARBA" id="ARBA00023043"/>
    </source>
</evidence>
<proteinExistence type="predicted"/>
<keyword evidence="2 3" id="KW-0040">ANK repeat</keyword>
<dbReference type="PANTHER" id="PTHR24189:SF50">
    <property type="entry name" value="ANKYRIN REPEAT AND SOCS BOX PROTEIN 2"/>
    <property type="match status" value="1"/>
</dbReference>
<dbReference type="Pfam" id="PF00023">
    <property type="entry name" value="Ank"/>
    <property type="match status" value="1"/>
</dbReference>
<dbReference type="PANTHER" id="PTHR24189">
    <property type="entry name" value="MYOTROPHIN"/>
    <property type="match status" value="1"/>
</dbReference>
<sequence>MDAVRAQNGRPRQLQELSKEYGLLFQPPPPLKPRPEYPTSYRTDNDITSAEELLKSQRVAASQRQQSKGGLSRAFTPKKSAWEYKEVYDALVSHVKGQGSPGVAEVLIAKLSLLGGNLNLVQKSRTSLLSRKKSLDLSERSKILQIAVENKQLEMVEVLLPYADALSLDTSLPAAMRNGNDAITELLIRYGASISQTANGQDEFRRACAKDGQAHLIAMILASEGRPTQSWISQCMVEAARAGCLDTVMHLSQSTADGSHDGAAALKAGVALGRRDVVLALLLGNRPPKQPGINEAFEQLMRQQNTNPNEKLALAEILLCAGANGEPVAKALIHASATYFLEMAQLLVSYGASLEYQDALALKKAVSKGKVDLVKIMLSGTAKLAPRYASECVELLPKDIQFEDRQFLVVAFLRKGAVGTPLDEALIDAAEAGDTEAAKLLIVSSSLSEEAAIGPNAQQLSPATGIGRSQTASTDYKGALALQIAVKKGHMAIANAILTHKPPSQVALAQVYPTTWNLPRPERYQLSELFLRAGLSGPCVHSALQNAIGNHPSSRDEKLVSLLLRYNADINSNEGHGLLAAVSQNDVKLLELLLKSKPTAHTVTRAIPKTMDIRDSSIRFQIMNMLLGTGVTKGSMEISTALDTAASLTPADKPLMRTLLLQGKADVNVNGGSTLEHAAQHSDPEVLELILGLGQPSNDSIDKALRSLWKLSAPAFKTRKLETFLRRNKSKDTISSVLIEEVKSILKIPPPERDFTSLKLLLSNGADVNTCNGEGLSCAITASNMQVAEILLEASPTPTTLAWVMPHALRIIDLMDRLTFAQKILDAGMPPSEVNRALIFSIQKNSHDLPLINALIAQADTSDGLALAEAVKSENPDIVELLLGKKSFTADVLNRGFSEAIKTKDKNKRTSLCNSLLAAGASGEVVSNALLAAASDGDLEFGAILVRNGGSIKHKGGQAIVEACKSGAVDVLDMLLAGKSEVPQNTLQRGFQGATQVGNLQRRAEIFKHLLQLGVSGEVVDIQLVSAVRYGDEGKDLVKLLLRHGASPDYSDGEAVEKAVRSAFLGNLELLLGISTNKEHGDGQQKKLSSHTLVRGLDACWDLNRDTRFTVVGWLFKAGEPTSSAVHSALHRVVNEEAPEERLIRLLITRGASPVVNNCQTLIDASLTLPISLFDEILDCRVSSDDASLVFERALHNENPSAWATERGLKIASSLLRKGAKGDGVASALVTILKQSEAPDHSLTNAFSELLLKYGADVNYNQGEALQLAAAQGNAELLEKLLSKKPNTESLGYAFSKIFDTPLGEDKVYELIELFTHYRDGNSELDVVSTQPDSDPIIIRALSQYPRSIKILETLLDIGFYHDQMTKSIVTDDFEEPESVTLLMWALLQPQKKVSTGVINSLIDRGAKINFESAGSHITPLMLAIQTRRQDVAKLLLLAGAEADVTDVFGNSPLSMASAIGGELAVSMMSNLLAAGASKNDGSLHNAARELDIQAMQVLVKYSHDVDFPSPLHNGRTVLAELCLHATDSIQMSTSKEKAMERAIKFLMDCGTDIAIQSEGKSVLLLALESADPVTTTRVLLRAALWKDVNKPFNQYNDGKYTFSPTMYVQRVLRDSDHKTELLRLLRSNRCTDVYYANSGTQPDDAIGLPVHILRQEEERKLRLDRLREDDENHRIAIRRTKELAAVQADIWANQVELEEARKKRMHSSDLAALQERARVEENLFNATLRQQRAKQITDLQHQEDLTKASVTRTRAIGEAERAVEDQRQARLLEWERDIGNEKVGNANQLSSIRLREREDMEKFDKAAEGRFQSRLKEQKKLVDSQSMLAASLNSAPAGARRQIGYVSGEIQ</sequence>
<dbReference type="VEuPathDB" id="FungiDB:F4678DRAFT_83594"/>
<dbReference type="Proteomes" id="UP001148614">
    <property type="component" value="Unassembled WGS sequence"/>
</dbReference>